<dbReference type="Gene3D" id="3.50.50.60">
    <property type="entry name" value="FAD/NAD(P)-binding domain"/>
    <property type="match status" value="1"/>
</dbReference>
<protein>
    <submittedName>
        <fullName evidence="4">2-methyl-3-hydroxypyridine 5-carboxylic acid dioxygenase</fullName>
    </submittedName>
</protein>
<comment type="caution">
    <text evidence="4">The sequence shown here is derived from an EMBL/GenBank/DDBJ whole genome shotgun (WGS) entry which is preliminary data.</text>
</comment>
<keyword evidence="1" id="KW-0560">Oxidoreductase</keyword>
<dbReference type="GO" id="GO:0071949">
    <property type="term" value="F:FAD binding"/>
    <property type="evidence" value="ECO:0007669"/>
    <property type="project" value="InterPro"/>
</dbReference>
<dbReference type="Proteomes" id="UP000256900">
    <property type="component" value="Unassembled WGS sequence"/>
</dbReference>
<gene>
    <name evidence="4" type="ORF">DES32_2345</name>
</gene>
<keyword evidence="4" id="KW-0223">Dioxygenase</keyword>
<dbReference type="EMBL" id="QUMO01000003">
    <property type="protein sequence ID" value="REF86295.1"/>
    <property type="molecule type" value="Genomic_DNA"/>
</dbReference>
<accession>A0A3D9YUW0</accession>
<dbReference type="PANTHER" id="PTHR13789:SF309">
    <property type="entry name" value="PUTATIVE (AFU_ORTHOLOGUE AFUA_6G14510)-RELATED"/>
    <property type="match status" value="1"/>
</dbReference>
<dbReference type="SUPFAM" id="SSF51905">
    <property type="entry name" value="FAD/NAD(P)-binding domain"/>
    <property type="match status" value="1"/>
</dbReference>
<evidence type="ECO:0000313" key="4">
    <source>
        <dbReference type="EMBL" id="REF86295.1"/>
    </source>
</evidence>
<dbReference type="Pfam" id="PF01494">
    <property type="entry name" value="FAD_binding_3"/>
    <property type="match status" value="1"/>
</dbReference>
<dbReference type="GO" id="GO:0051213">
    <property type="term" value="F:dioxygenase activity"/>
    <property type="evidence" value="ECO:0007669"/>
    <property type="project" value="UniProtKB-KW"/>
</dbReference>
<dbReference type="PANTHER" id="PTHR13789">
    <property type="entry name" value="MONOOXYGENASE"/>
    <property type="match status" value="1"/>
</dbReference>
<keyword evidence="2" id="KW-0503">Monooxygenase</keyword>
<feature type="domain" description="FAD-binding" evidence="3">
    <location>
        <begin position="17"/>
        <end position="314"/>
    </location>
</feature>
<proteinExistence type="predicted"/>
<dbReference type="InterPro" id="IPR036188">
    <property type="entry name" value="FAD/NAD-bd_sf"/>
</dbReference>
<dbReference type="InterPro" id="IPR050493">
    <property type="entry name" value="FAD-dep_Monooxygenase_BioMet"/>
</dbReference>
<name>A0A3D9YUW0_9HYPH</name>
<evidence type="ECO:0000256" key="1">
    <source>
        <dbReference type="ARBA" id="ARBA00023002"/>
    </source>
</evidence>
<dbReference type="AlphaFoldDB" id="A0A3D9YUW0"/>
<evidence type="ECO:0000256" key="2">
    <source>
        <dbReference type="ARBA" id="ARBA00023033"/>
    </source>
</evidence>
<keyword evidence="5" id="KW-1185">Reference proteome</keyword>
<dbReference type="GO" id="GO:0004497">
    <property type="term" value="F:monooxygenase activity"/>
    <property type="evidence" value="ECO:0007669"/>
    <property type="project" value="UniProtKB-KW"/>
</dbReference>
<dbReference type="Gene3D" id="3.30.9.10">
    <property type="entry name" value="D-Amino Acid Oxidase, subunit A, domain 2"/>
    <property type="match status" value="1"/>
</dbReference>
<evidence type="ECO:0000259" key="3">
    <source>
        <dbReference type="Pfam" id="PF01494"/>
    </source>
</evidence>
<dbReference type="RefSeq" id="WP_165204235.1">
    <property type="nucleotide sequence ID" value="NZ_CP025086.1"/>
</dbReference>
<dbReference type="InterPro" id="IPR002938">
    <property type="entry name" value="FAD-bd"/>
</dbReference>
<evidence type="ECO:0000313" key="5">
    <source>
        <dbReference type="Proteomes" id="UP000256900"/>
    </source>
</evidence>
<organism evidence="4 5">
    <name type="scientific">Methylovirgula ligni</name>
    <dbReference type="NCBI Taxonomy" id="569860"/>
    <lineage>
        <taxon>Bacteria</taxon>
        <taxon>Pseudomonadati</taxon>
        <taxon>Pseudomonadota</taxon>
        <taxon>Alphaproteobacteria</taxon>
        <taxon>Hyphomicrobiales</taxon>
        <taxon>Beijerinckiaceae</taxon>
        <taxon>Methylovirgula</taxon>
    </lineage>
</organism>
<reference evidence="4 5" key="1">
    <citation type="submission" date="2018-08" db="EMBL/GenBank/DDBJ databases">
        <title>Genomic Encyclopedia of Type Strains, Phase IV (KMG-IV): sequencing the most valuable type-strain genomes for metagenomic binning, comparative biology and taxonomic classification.</title>
        <authorList>
            <person name="Goeker M."/>
        </authorList>
    </citation>
    <scope>NUCLEOTIDE SEQUENCE [LARGE SCALE GENOMIC DNA]</scope>
    <source>
        <strain evidence="4 5">BW863</strain>
    </source>
</reference>
<dbReference type="PRINTS" id="PR00420">
    <property type="entry name" value="RNGMNOXGNASE"/>
</dbReference>
<sequence length="375" mass="41117">MPQVQSSTKAKAPHAEIAGAGYVGLTAATALRQRGWTVRVHEKSPELRQFGAGIFLWENGLRVLEKTGAAADVFANSVQPPVYETRFQHKTVSKETFGPIRWRTMTRQNLYSAVLEAARRAGVEIVVNSEVVSADPEGAIQLASGEVLKADLVLGADGVGSKVRDSLGFKQTRTKSRDGITRLLVPRKKAELGPGEWDNVIDFWNLEPRVLRILYVPCDEKNLYVAFMAPREDTQGSRVPLDGDLWAENFPELRPVIEEAAKLAGRYDGYETTVLEKWTTGKVALIGDAANAMCPALAQGAGCGMMNAYSLAVAVSGAQDLEKALRDWQERERPTTDRCQERSAYFAASRSMSKGNQFTPTMLETAMYDVTGSRG</sequence>